<keyword evidence="1" id="KW-0812">Transmembrane</keyword>
<dbReference type="InterPro" id="IPR027463">
    <property type="entry name" value="AcrB_DN_DC_subdom"/>
</dbReference>
<dbReference type="PANTHER" id="PTHR32063:SF18">
    <property type="entry name" value="CATION EFFLUX SYSTEM PROTEIN"/>
    <property type="match status" value="1"/>
</dbReference>
<dbReference type="PRINTS" id="PR00702">
    <property type="entry name" value="ACRIFLAVINRP"/>
</dbReference>
<proteinExistence type="predicted"/>
<gene>
    <name evidence="2" type="ORF">JCM19235_6223</name>
</gene>
<evidence type="ECO:0000313" key="3">
    <source>
        <dbReference type="Proteomes" id="UP000029228"/>
    </source>
</evidence>
<feature type="transmembrane region" description="Helical" evidence="1">
    <location>
        <begin position="340"/>
        <end position="370"/>
    </location>
</feature>
<dbReference type="SUPFAM" id="SSF82714">
    <property type="entry name" value="Multidrug efflux transporter AcrB TolC docking domain, DN and DC subdomains"/>
    <property type="match status" value="1"/>
</dbReference>
<reference evidence="2 3" key="2">
    <citation type="submission" date="2014-09" db="EMBL/GenBank/DDBJ databases">
        <authorList>
            <consortium name="NBRP consortium"/>
            <person name="Sawabe T."/>
            <person name="Meirelles P."/>
            <person name="Nakanishi M."/>
            <person name="Sayaka M."/>
            <person name="Hattori M."/>
            <person name="Ohkuma M."/>
        </authorList>
    </citation>
    <scope>NUCLEOTIDE SEQUENCE [LARGE SCALE GENOMIC DNA]</scope>
    <source>
        <strain evidence="3">JCM19235</strain>
    </source>
</reference>
<dbReference type="GO" id="GO:0042910">
    <property type="term" value="F:xenobiotic transmembrane transporter activity"/>
    <property type="evidence" value="ECO:0007669"/>
    <property type="project" value="TreeGrafter"/>
</dbReference>
<reference evidence="2 3" key="1">
    <citation type="submission" date="2014-09" db="EMBL/GenBank/DDBJ databases">
        <title>Vibrio maritimus JCM 19235. (C45) whole genome shotgun sequence.</title>
        <authorList>
            <person name="Sawabe T."/>
            <person name="Meirelles P."/>
            <person name="Nakanishi M."/>
            <person name="Sayaka M."/>
            <person name="Hattori M."/>
            <person name="Ohkuma M."/>
        </authorList>
    </citation>
    <scope>NUCLEOTIDE SEQUENCE [LARGE SCALE GENOMIC DNA]</scope>
    <source>
        <strain evidence="3">JCM19235</strain>
    </source>
</reference>
<organism evidence="2 3">
    <name type="scientific">Vibrio maritimus</name>
    <dbReference type="NCBI Taxonomy" id="990268"/>
    <lineage>
        <taxon>Bacteria</taxon>
        <taxon>Pseudomonadati</taxon>
        <taxon>Pseudomonadota</taxon>
        <taxon>Gammaproteobacteria</taxon>
        <taxon>Vibrionales</taxon>
        <taxon>Vibrionaceae</taxon>
        <taxon>Vibrio</taxon>
    </lineage>
</organism>
<dbReference type="Gene3D" id="3.30.70.1320">
    <property type="entry name" value="Multidrug efflux transporter AcrB pore domain like"/>
    <property type="match status" value="1"/>
</dbReference>
<accession>A0A090RQH3</accession>
<dbReference type="PANTHER" id="PTHR32063">
    <property type="match status" value="1"/>
</dbReference>
<dbReference type="InterPro" id="IPR001036">
    <property type="entry name" value="Acrflvin-R"/>
</dbReference>
<dbReference type="Gene3D" id="3.30.2090.10">
    <property type="entry name" value="Multidrug efflux transporter AcrB TolC docking domain, DN and DC subdomains"/>
    <property type="match status" value="1"/>
</dbReference>
<dbReference type="Gene3D" id="1.20.1640.10">
    <property type="entry name" value="Multidrug efflux transporter AcrB transmembrane domain"/>
    <property type="match status" value="1"/>
</dbReference>
<protein>
    <submittedName>
        <fullName evidence="2">Cobalt-zinc-cadmium resistance protein CzcA</fullName>
    </submittedName>
</protein>
<dbReference type="Proteomes" id="UP000029228">
    <property type="component" value="Unassembled WGS sequence"/>
</dbReference>
<dbReference type="Gene3D" id="3.30.70.1430">
    <property type="entry name" value="Multidrug efflux transporter AcrB pore domain"/>
    <property type="match status" value="1"/>
</dbReference>
<keyword evidence="1" id="KW-0472">Membrane</keyword>
<evidence type="ECO:0000313" key="2">
    <source>
        <dbReference type="EMBL" id="GAL17670.1"/>
    </source>
</evidence>
<dbReference type="SUPFAM" id="SSF82866">
    <property type="entry name" value="Multidrug efflux transporter AcrB transmembrane domain"/>
    <property type="match status" value="1"/>
</dbReference>
<dbReference type="Pfam" id="PF00873">
    <property type="entry name" value="ACR_tran"/>
    <property type="match status" value="1"/>
</dbReference>
<name>A0A090RQH3_9VIBR</name>
<dbReference type="GO" id="GO:0005886">
    <property type="term" value="C:plasma membrane"/>
    <property type="evidence" value="ECO:0007669"/>
    <property type="project" value="TreeGrafter"/>
</dbReference>
<keyword evidence="3" id="KW-1185">Reference proteome</keyword>
<sequence length="419" mass="45656">MKVIHAITNTRLLILITALLIVSGLAAFSSLPRAEDPIISNRFANVTTSFPGASAERVETLVTEVVENKLRELSEVKLLTSTSRPGVSIVTIELKDEITEPEPVWSKARDKLSDVAPFLPSGTAPPDLDSDHTYAFTVITALTWAGPGDVDVLTLGRYAKELAKRLRTLSGTEFVDEYAMPEEEIQVNLRTADTAAFGSSSIQIGDSLSGADAKNSAGQLVSHFSRFGLEIESELDSIERIKQVPLVVAKNGHIIRVEDIATVTRSQKTPESEVAIIDGEPGVIVAARMEPILRVDQWTARAKATIENFERDLPSNVNVTILFDQQGYTTTRLVDLGESLLIGFTLILIVLFITLGVRAAILVAIALPLTCMLTLSLMKMTASQSIRCQLQVDRCVGYYGRQCRGYGRYHPKLSTQGTG</sequence>
<keyword evidence="1" id="KW-1133">Transmembrane helix</keyword>
<dbReference type="SUPFAM" id="SSF82693">
    <property type="entry name" value="Multidrug efflux transporter AcrB pore domain, PN1, PN2, PC1 and PC2 subdomains"/>
    <property type="match status" value="2"/>
</dbReference>
<dbReference type="AlphaFoldDB" id="A0A090RQH3"/>
<dbReference type="EMBL" id="BBMR01000002">
    <property type="protein sequence ID" value="GAL17670.1"/>
    <property type="molecule type" value="Genomic_DNA"/>
</dbReference>
<evidence type="ECO:0000256" key="1">
    <source>
        <dbReference type="SAM" id="Phobius"/>
    </source>
</evidence>
<dbReference type="STRING" id="990268.JCM19235_6223"/>
<comment type="caution">
    <text evidence="2">The sequence shown here is derived from an EMBL/GenBank/DDBJ whole genome shotgun (WGS) entry which is preliminary data.</text>
</comment>